<dbReference type="EMBL" id="JEMA01000186">
    <property type="protein sequence ID" value="KYF73527.1"/>
    <property type="molecule type" value="Genomic_DNA"/>
</dbReference>
<protein>
    <submittedName>
        <fullName evidence="1">Uncharacterized protein</fullName>
    </submittedName>
</protein>
<organism evidence="1 2">
    <name type="scientific">Sorangium cellulosum</name>
    <name type="common">Polyangium cellulosum</name>
    <dbReference type="NCBI Taxonomy" id="56"/>
    <lineage>
        <taxon>Bacteria</taxon>
        <taxon>Pseudomonadati</taxon>
        <taxon>Myxococcota</taxon>
        <taxon>Polyangia</taxon>
        <taxon>Polyangiales</taxon>
        <taxon>Polyangiaceae</taxon>
        <taxon>Sorangium</taxon>
    </lineage>
</organism>
<evidence type="ECO:0000313" key="2">
    <source>
        <dbReference type="Proteomes" id="UP000075260"/>
    </source>
</evidence>
<sequence>MRFVAASSVTGSRRAMTAFAAAAIPHPPRPLTALERAMLLKAGGAFLVRALPGQGIQVLSKSP</sequence>
<dbReference type="AlphaFoldDB" id="A0A150QZV5"/>
<proteinExistence type="predicted"/>
<reference evidence="1 2" key="1">
    <citation type="submission" date="2014-02" db="EMBL/GenBank/DDBJ databases">
        <title>The small core and large imbalanced accessory genome model reveals a collaborative survival strategy of Sorangium cellulosum strains in nature.</title>
        <authorList>
            <person name="Han K."/>
            <person name="Peng R."/>
            <person name="Blom J."/>
            <person name="Li Y.-Z."/>
        </authorList>
    </citation>
    <scope>NUCLEOTIDE SEQUENCE [LARGE SCALE GENOMIC DNA]</scope>
    <source>
        <strain evidence="1 2">So0008-312</strain>
    </source>
</reference>
<name>A0A150QZV5_SORCE</name>
<dbReference type="Proteomes" id="UP000075260">
    <property type="component" value="Unassembled WGS sequence"/>
</dbReference>
<comment type="caution">
    <text evidence="1">The sequence shown here is derived from an EMBL/GenBank/DDBJ whole genome shotgun (WGS) entry which is preliminary data.</text>
</comment>
<evidence type="ECO:0000313" key="1">
    <source>
        <dbReference type="EMBL" id="KYF73527.1"/>
    </source>
</evidence>
<accession>A0A150QZV5</accession>
<gene>
    <name evidence="1" type="ORF">BE15_15800</name>
</gene>